<dbReference type="PANTHER" id="PTHR23135:SF18">
    <property type="entry name" value="CYANOPHYCIN SYNTHETASE"/>
    <property type="match status" value="1"/>
</dbReference>
<keyword evidence="9 13" id="KW-0067">ATP-binding</keyword>
<feature type="domain" description="ATP-grasp" evidence="14">
    <location>
        <begin position="221"/>
        <end position="474"/>
    </location>
</feature>
<evidence type="ECO:0000256" key="11">
    <source>
        <dbReference type="ARBA" id="ARBA00048094"/>
    </source>
</evidence>
<dbReference type="GO" id="GO:0071161">
    <property type="term" value="F:cyanophycin synthetase activity (L-arginine-adding)"/>
    <property type="evidence" value="ECO:0007669"/>
    <property type="project" value="UniProtKB-EC"/>
</dbReference>
<evidence type="ECO:0000256" key="7">
    <source>
        <dbReference type="ARBA" id="ARBA00022598"/>
    </source>
</evidence>
<dbReference type="InterPro" id="IPR013221">
    <property type="entry name" value="Mur_ligase_cen"/>
</dbReference>
<dbReference type="GO" id="GO:0046872">
    <property type="term" value="F:metal ion binding"/>
    <property type="evidence" value="ECO:0007669"/>
    <property type="project" value="InterPro"/>
</dbReference>
<dbReference type="PANTHER" id="PTHR23135">
    <property type="entry name" value="MUR LIGASE FAMILY MEMBER"/>
    <property type="match status" value="1"/>
</dbReference>
<proteinExistence type="inferred from homology"/>
<comment type="catalytic activity">
    <reaction evidence="12">
        <text>[L-4-(L-arginin-2-N-yl)aspartate](n) + L-aspartate + ATP = [L-4-(L-arginin-2-N-yl)aspartate](n)-L-aspartate + ADP + phosphate + H(+)</text>
        <dbReference type="Rhea" id="RHEA:13277"/>
        <dbReference type="Rhea" id="RHEA-COMP:13728"/>
        <dbReference type="Rhea" id="RHEA-COMP:13733"/>
        <dbReference type="ChEBI" id="CHEBI:15378"/>
        <dbReference type="ChEBI" id="CHEBI:29991"/>
        <dbReference type="ChEBI" id="CHEBI:30616"/>
        <dbReference type="ChEBI" id="CHEBI:43474"/>
        <dbReference type="ChEBI" id="CHEBI:137986"/>
        <dbReference type="ChEBI" id="CHEBI:137990"/>
        <dbReference type="ChEBI" id="CHEBI:456216"/>
        <dbReference type="EC" id="6.3.2.29"/>
    </reaction>
</comment>
<dbReference type="Gene3D" id="3.90.190.20">
    <property type="entry name" value="Mur ligase, C-terminal domain"/>
    <property type="match status" value="1"/>
</dbReference>
<dbReference type="Gene3D" id="3.30.470.20">
    <property type="entry name" value="ATP-grasp fold, B domain"/>
    <property type="match status" value="2"/>
</dbReference>
<dbReference type="Proteomes" id="UP000248790">
    <property type="component" value="Unassembled WGS sequence"/>
</dbReference>
<evidence type="ECO:0000256" key="4">
    <source>
        <dbReference type="ARBA" id="ARBA00012968"/>
    </source>
</evidence>
<dbReference type="InterPro" id="IPR018109">
    <property type="entry name" value="Folylpolyglutamate_synth_CS"/>
</dbReference>
<dbReference type="InterPro" id="IPR004101">
    <property type="entry name" value="Mur_ligase_C"/>
</dbReference>
<dbReference type="Pfam" id="PF07478">
    <property type="entry name" value="Dala_Dala_lig_C"/>
    <property type="match status" value="1"/>
</dbReference>
<evidence type="ECO:0000313" key="16">
    <source>
        <dbReference type="Proteomes" id="UP000248790"/>
    </source>
</evidence>
<accession>A0A327WML2</accession>
<dbReference type="OrthoDB" id="9803907at2"/>
<dbReference type="EMBL" id="QLMC01000007">
    <property type="protein sequence ID" value="RAJ92651.1"/>
    <property type="molecule type" value="Genomic_DNA"/>
</dbReference>
<evidence type="ECO:0000256" key="9">
    <source>
        <dbReference type="ARBA" id="ARBA00022840"/>
    </source>
</evidence>
<keyword evidence="7" id="KW-0436">Ligase</keyword>
<dbReference type="InterPro" id="IPR011761">
    <property type="entry name" value="ATP-grasp"/>
</dbReference>
<evidence type="ECO:0000256" key="1">
    <source>
        <dbReference type="ARBA" id="ARBA00003184"/>
    </source>
</evidence>
<dbReference type="Gene3D" id="3.40.1190.10">
    <property type="entry name" value="Mur-like, catalytic domain"/>
    <property type="match status" value="1"/>
</dbReference>
<dbReference type="NCBIfam" id="TIGR02068">
    <property type="entry name" value="cya_phycin_syn"/>
    <property type="match status" value="1"/>
</dbReference>
<dbReference type="GO" id="GO:0004326">
    <property type="term" value="F:tetrahydrofolylpolyglutamate synthase activity"/>
    <property type="evidence" value="ECO:0007669"/>
    <property type="project" value="InterPro"/>
</dbReference>
<evidence type="ECO:0000256" key="2">
    <source>
        <dbReference type="ARBA" id="ARBA00009060"/>
    </source>
</evidence>
<comment type="caution">
    <text evidence="15">The sequence shown here is derived from an EMBL/GenBank/DDBJ whole genome shotgun (WGS) entry which is preliminary data.</text>
</comment>
<comment type="subunit">
    <text evidence="3">Homodimer.</text>
</comment>
<name>A0A327WML2_LARAB</name>
<evidence type="ECO:0000256" key="6">
    <source>
        <dbReference type="ARBA" id="ARBA00022036"/>
    </source>
</evidence>
<keyword evidence="8 13" id="KW-0547">Nucleotide-binding</keyword>
<dbReference type="InterPro" id="IPR036615">
    <property type="entry name" value="Mur_ligase_C_dom_sf"/>
</dbReference>
<evidence type="ECO:0000256" key="12">
    <source>
        <dbReference type="ARBA" id="ARBA00048425"/>
    </source>
</evidence>
<dbReference type="Pfam" id="PF08443">
    <property type="entry name" value="RimK"/>
    <property type="match status" value="1"/>
</dbReference>
<dbReference type="Pfam" id="PF18921">
    <property type="entry name" value="Cyanophycin_syn"/>
    <property type="match status" value="1"/>
</dbReference>
<dbReference type="GO" id="GO:0005524">
    <property type="term" value="F:ATP binding"/>
    <property type="evidence" value="ECO:0007669"/>
    <property type="project" value="UniProtKB-UniRule"/>
</dbReference>
<dbReference type="InterPro" id="IPR036565">
    <property type="entry name" value="Mur-like_cat_sf"/>
</dbReference>
<evidence type="ECO:0000256" key="3">
    <source>
        <dbReference type="ARBA" id="ARBA00011738"/>
    </source>
</evidence>
<gene>
    <name evidence="15" type="ORF">LX87_04981</name>
</gene>
<evidence type="ECO:0000256" key="10">
    <source>
        <dbReference type="ARBA" id="ARBA00031353"/>
    </source>
</evidence>
<dbReference type="InterPro" id="IPR044019">
    <property type="entry name" value="Cyanophycin_syn_N"/>
</dbReference>
<dbReference type="PROSITE" id="PS01011">
    <property type="entry name" value="FOLYLPOLYGLU_SYNT_1"/>
    <property type="match status" value="1"/>
</dbReference>
<evidence type="ECO:0000313" key="15">
    <source>
        <dbReference type="EMBL" id="RAJ92651.1"/>
    </source>
</evidence>
<keyword evidence="16" id="KW-1185">Reference proteome</keyword>
<evidence type="ECO:0000256" key="5">
    <source>
        <dbReference type="ARBA" id="ARBA00013005"/>
    </source>
</evidence>
<evidence type="ECO:0000256" key="13">
    <source>
        <dbReference type="PROSITE-ProRule" id="PRU00409"/>
    </source>
</evidence>
<dbReference type="SUPFAM" id="SSF53244">
    <property type="entry name" value="MurD-like peptide ligases, peptide-binding domain"/>
    <property type="match status" value="1"/>
</dbReference>
<comment type="function">
    <text evidence="1">Catalyzes the ATP-dependent polymerization of arginine and aspartate to multi-L-arginyl-poly-L-aspartic acid (cyanophycin; a water-insoluble reserve polymer).</text>
</comment>
<protein>
    <recommendedName>
        <fullName evidence="6">Cyanophycin synthetase</fullName>
        <ecNumber evidence="5">6.3.2.29</ecNumber>
        <ecNumber evidence="4">6.3.2.30</ecNumber>
    </recommendedName>
    <alternativeName>
        <fullName evidence="10">Cyanophycin synthase</fullName>
    </alternativeName>
</protein>
<comment type="similarity">
    <text evidence="2">In the C-terminal section; belongs to the MurCDEF family.</text>
</comment>
<dbReference type="InterPro" id="IPR011095">
    <property type="entry name" value="Dala_Dala_lig_C"/>
</dbReference>
<dbReference type="NCBIfam" id="NF010623">
    <property type="entry name" value="PRK14016.1"/>
    <property type="match status" value="1"/>
</dbReference>
<dbReference type="Pfam" id="PF08245">
    <property type="entry name" value="Mur_ligase_M"/>
    <property type="match status" value="1"/>
</dbReference>
<dbReference type="PROSITE" id="PS50975">
    <property type="entry name" value="ATP_GRASP"/>
    <property type="match status" value="1"/>
</dbReference>
<dbReference type="GO" id="GO:0008716">
    <property type="term" value="F:D-alanine-D-alanine ligase activity"/>
    <property type="evidence" value="ECO:0007669"/>
    <property type="project" value="InterPro"/>
</dbReference>
<dbReference type="AlphaFoldDB" id="A0A327WML2"/>
<dbReference type="GO" id="GO:0071160">
    <property type="term" value="F:cyanophycin synthetase activity (L-aspartate-adding)"/>
    <property type="evidence" value="ECO:0007669"/>
    <property type="project" value="UniProtKB-EC"/>
</dbReference>
<evidence type="ECO:0000256" key="8">
    <source>
        <dbReference type="ARBA" id="ARBA00022741"/>
    </source>
</evidence>
<dbReference type="InterPro" id="IPR013651">
    <property type="entry name" value="ATP-grasp_RimK-type"/>
</dbReference>
<dbReference type="SUPFAM" id="SSF53623">
    <property type="entry name" value="MurD-like peptide ligases, catalytic domain"/>
    <property type="match status" value="1"/>
</dbReference>
<dbReference type="EC" id="6.3.2.29" evidence="5"/>
<sequence>MKIMDIRALRGPNYWSVRRHKLIVMRLDLEELENFPTNTLPGFYERIQQLLPSLYNHRCSEGRPGGFFYRVETGTWMGHVIEHIALEIQTLAGMECGFGRTRGTGEHGIYNVVFAYEEEKAGIYAAQCAVQIAQALIDGTEYPLTATINELKRLHEENRLGPSTAAIVNACHRKGIPAIRLDSDSSVQLGYGARQKRIQATVSSQTSAIAVELAADKDETKRRLHNVNIPVPDGEVIQTENDLQAVLRRLDFPLVVKPLDGNHGRGVTTNIRTVESLFKAFLLAKMHGERVLVEQFAEGHDYRLLVIDYKLCAVARRVPACVVGDGISTIRQLVDKVNQDTRRGDGHVNLLTKIQLDEATINLLSEQHLTIDSVPEDGKEVCLKKTANLSTGGTSIDVTDDVHPEIRAMAERTARTIGLDICGIDLMATDITVPLKKSGAMVIEVNAGPGLRMHTHPTEGKPRDVGKAIADMLFPETAGQSMPGTSMPGRIPIVAITGTNGKTTTTRLTRHLIRQAGYTVGFTTTDGIYIGDAMIEEGDCTGPASALKVLQDPTVDVAVLECARGGMLRAGLAFDQCDVGIITNVAADHLGLRDINSIEDMARVKAIVAESVKPGGYAILNADNAPTYAMRENLSSQIALFSMHPGSDHVVAHYRAGGLVAVYEDGFITLRRGNEQIRVEHIQNIPLAFNGTAPFMIENILAATLAAFCQQIAVSQIAEGLRTFTPSFENTPGRMNFFRFQQHCVLVDYAHNPHGLSALGQYIRQADATYKVGILTGVGDRREEDITELGRVACGLFDEVIIRFDADSRGRDTNQIADLIKQGIWEVDAAKPVQVIPDEMAALTYALKHAQSGAMIVHLSEQIRRSVEIVQEFKELEDKFELQPLLAKA</sequence>
<dbReference type="InterPro" id="IPR011810">
    <property type="entry name" value="Cya_phycin_syn"/>
</dbReference>
<comment type="catalytic activity">
    <reaction evidence="11">
        <text>[L-4-(L-arginin-2-N-yl)aspartate](n)-L-aspartate + L-arginine + ATP = [L-4-(L-arginin-2-N-yl)aspartate](n+1) + ADP + phosphate + H(+)</text>
        <dbReference type="Rhea" id="RHEA:23888"/>
        <dbReference type="Rhea" id="RHEA-COMP:13732"/>
        <dbReference type="Rhea" id="RHEA-COMP:13733"/>
        <dbReference type="ChEBI" id="CHEBI:15378"/>
        <dbReference type="ChEBI" id="CHEBI:30616"/>
        <dbReference type="ChEBI" id="CHEBI:32682"/>
        <dbReference type="ChEBI" id="CHEBI:43474"/>
        <dbReference type="ChEBI" id="CHEBI:137986"/>
        <dbReference type="ChEBI" id="CHEBI:137990"/>
        <dbReference type="ChEBI" id="CHEBI:456216"/>
        <dbReference type="EC" id="6.3.2.30"/>
    </reaction>
</comment>
<dbReference type="SUPFAM" id="SSF56059">
    <property type="entry name" value="Glutathione synthetase ATP-binding domain-like"/>
    <property type="match status" value="1"/>
</dbReference>
<dbReference type="EC" id="6.3.2.30" evidence="4"/>
<organism evidence="15 16">
    <name type="scientific">Larkinella arboricola</name>
    <dbReference type="NCBI Taxonomy" id="643671"/>
    <lineage>
        <taxon>Bacteria</taxon>
        <taxon>Pseudomonadati</taxon>
        <taxon>Bacteroidota</taxon>
        <taxon>Cytophagia</taxon>
        <taxon>Cytophagales</taxon>
        <taxon>Spirosomataceae</taxon>
        <taxon>Larkinella</taxon>
    </lineage>
</organism>
<evidence type="ECO:0000259" key="14">
    <source>
        <dbReference type="PROSITE" id="PS50975"/>
    </source>
</evidence>
<dbReference type="Pfam" id="PF02875">
    <property type="entry name" value="Mur_ligase_C"/>
    <property type="match status" value="1"/>
</dbReference>
<reference evidence="15 16" key="1">
    <citation type="submission" date="2018-06" db="EMBL/GenBank/DDBJ databases">
        <title>Genomic Encyclopedia of Archaeal and Bacterial Type Strains, Phase II (KMG-II): from individual species to whole genera.</title>
        <authorList>
            <person name="Goeker M."/>
        </authorList>
    </citation>
    <scope>NUCLEOTIDE SEQUENCE [LARGE SCALE GENOMIC DNA]</scope>
    <source>
        <strain evidence="15 16">DSM 21851</strain>
    </source>
</reference>